<proteinExistence type="predicted"/>
<dbReference type="RefSeq" id="WP_330195695.1">
    <property type="nucleotide sequence ID" value="NZ_JAZDRO010000002.1"/>
</dbReference>
<evidence type="ECO:0000313" key="2">
    <source>
        <dbReference type="EMBL" id="MEE2566154.1"/>
    </source>
</evidence>
<dbReference type="PANTHER" id="PTHR12788">
    <property type="entry name" value="PROTEIN-TYROSINE SULFOTRANSFERASE 2"/>
    <property type="match status" value="1"/>
</dbReference>
<protein>
    <submittedName>
        <fullName evidence="2">Sulfotransferase</fullName>
    </submittedName>
</protein>
<organism evidence="2 3">
    <name type="scientific">Hyphobacterium marinum</name>
    <dbReference type="NCBI Taxonomy" id="3116574"/>
    <lineage>
        <taxon>Bacteria</taxon>
        <taxon>Pseudomonadati</taxon>
        <taxon>Pseudomonadota</taxon>
        <taxon>Alphaproteobacteria</taxon>
        <taxon>Maricaulales</taxon>
        <taxon>Maricaulaceae</taxon>
        <taxon>Hyphobacterium</taxon>
    </lineage>
</organism>
<name>A0ABU7LXB3_9PROT</name>
<sequence length="494" mass="54739">MTTDGRAWLNEAERACARGDREGGLRAVEQVLASGIKLGAEWAVPTMMAHELGDADIAARAASRLCDEDGSDPRQWRLLASALEQIGRAREAAAIHKRLLAGAPDDIELNFEAGHTLKLLGEFEASEARFRRVIELDKTHWRGWEHLASVHRFSKGDEDLINLEKLRVKQIEDGHEANRQADIAYALAKAYDDLGEHALSARRVEEGAAIIRDRAPYDAGGYRTLINRLIDLYTPDFVEAQSGQGLADARPVFVLGPPRSGTTLVEAIVGAHPEAEAGGEHKLCWLSFLPIGDQIGGELQAYLEGPGDDDNWAVLGERYVKKVHARLGDAKRWTDKNLYNNLRVGAAALALPAAKFVWCRRDPMDVAWSAYRTRFSEGNLWSYDPAGLAAFLADYDTIMEHWSTLFPDRVLEVRYEDLVTRPEAEIPRLLGFLGLSDDPGTREFHTTDRPIATASLAQVRKPINTASIGAWKRYMPEIAALSEALDKAGLVFER</sequence>
<dbReference type="Pfam" id="PF13469">
    <property type="entry name" value="Sulfotransfer_3"/>
    <property type="match status" value="1"/>
</dbReference>
<keyword evidence="1" id="KW-0808">Transferase</keyword>
<dbReference type="EMBL" id="JAZDRO010000002">
    <property type="protein sequence ID" value="MEE2566154.1"/>
    <property type="molecule type" value="Genomic_DNA"/>
</dbReference>
<dbReference type="SUPFAM" id="SSF48452">
    <property type="entry name" value="TPR-like"/>
    <property type="match status" value="1"/>
</dbReference>
<dbReference type="Gene3D" id="3.40.50.300">
    <property type="entry name" value="P-loop containing nucleotide triphosphate hydrolases"/>
    <property type="match status" value="1"/>
</dbReference>
<dbReference type="InterPro" id="IPR026634">
    <property type="entry name" value="TPST-like"/>
</dbReference>
<dbReference type="InterPro" id="IPR011990">
    <property type="entry name" value="TPR-like_helical_dom_sf"/>
</dbReference>
<gene>
    <name evidence="2" type="ORF">V0U35_05625</name>
</gene>
<evidence type="ECO:0000313" key="3">
    <source>
        <dbReference type="Proteomes" id="UP001310692"/>
    </source>
</evidence>
<dbReference type="Gene3D" id="1.25.40.10">
    <property type="entry name" value="Tetratricopeptide repeat domain"/>
    <property type="match status" value="1"/>
</dbReference>
<dbReference type="Proteomes" id="UP001310692">
    <property type="component" value="Unassembled WGS sequence"/>
</dbReference>
<comment type="caution">
    <text evidence="2">The sequence shown here is derived from an EMBL/GenBank/DDBJ whole genome shotgun (WGS) entry which is preliminary data.</text>
</comment>
<evidence type="ECO:0000256" key="1">
    <source>
        <dbReference type="ARBA" id="ARBA00022679"/>
    </source>
</evidence>
<reference evidence="2 3" key="1">
    <citation type="submission" date="2024-01" db="EMBL/GenBank/DDBJ databases">
        <title>Hyphobacterium bacterium isolated from marine sediment.</title>
        <authorList>
            <person name="Zhao S."/>
        </authorList>
    </citation>
    <scope>NUCLEOTIDE SEQUENCE [LARGE SCALE GENOMIC DNA]</scope>
    <source>
        <strain evidence="2 3">Y60-23</strain>
    </source>
</reference>
<dbReference type="PANTHER" id="PTHR12788:SF10">
    <property type="entry name" value="PROTEIN-TYROSINE SULFOTRANSFERASE"/>
    <property type="match status" value="1"/>
</dbReference>
<dbReference type="InterPro" id="IPR027417">
    <property type="entry name" value="P-loop_NTPase"/>
</dbReference>
<keyword evidence="3" id="KW-1185">Reference proteome</keyword>
<dbReference type="SUPFAM" id="SSF52540">
    <property type="entry name" value="P-loop containing nucleoside triphosphate hydrolases"/>
    <property type="match status" value="1"/>
</dbReference>
<accession>A0ABU7LXB3</accession>